<feature type="region of interest" description="Disordered" evidence="2">
    <location>
        <begin position="64"/>
        <end position="84"/>
    </location>
</feature>
<keyword evidence="4" id="KW-1185">Reference proteome</keyword>
<proteinExistence type="predicted"/>
<evidence type="ECO:0000313" key="3">
    <source>
        <dbReference type="EMBL" id="VEU19605.1"/>
    </source>
</evidence>
<sequence>MFTNSLTERDEYRQGPPPCSRVPSEISSHILPSRHSTNYAALSPRSSELPPMFPEMSFGLPPALTTSNQPSFGAHSTTGRLSSGATTDYSHENLIDAMEKEQEGIVLKLMREIQLLKDENRQLKQQISRNAAAAAAAGVGPVCTSPIASPPTINTHSTHSSSSSVSSHSSLNRSASQRKSVSCATLTNAKRLPSLSGTPSGFQSIPQYQHSSDFLSSYEYKQGRRVRNSEGSDRELALLDFSWRPSSSRSTARYDGYNREYRSRDSEVSPLMLQNPDL</sequence>
<feature type="region of interest" description="Disordered" evidence="2">
    <location>
        <begin position="246"/>
        <end position="278"/>
    </location>
</feature>
<dbReference type="STRING" id="13370.A0A448YF65"/>
<dbReference type="AlphaFoldDB" id="A0A448YF65"/>
<dbReference type="InParanoid" id="A0A448YF65"/>
<reference evidence="3 4" key="1">
    <citation type="submission" date="2018-12" db="EMBL/GenBank/DDBJ databases">
        <authorList>
            <person name="Tiukova I."/>
            <person name="Dainat J."/>
        </authorList>
    </citation>
    <scope>NUCLEOTIDE SEQUENCE [LARGE SCALE GENOMIC DNA]</scope>
</reference>
<feature type="region of interest" description="Disordered" evidence="2">
    <location>
        <begin position="1"/>
        <end position="35"/>
    </location>
</feature>
<feature type="compositionally biased region" description="Low complexity" evidence="2">
    <location>
        <begin position="156"/>
        <end position="175"/>
    </location>
</feature>
<feature type="region of interest" description="Disordered" evidence="2">
    <location>
        <begin position="147"/>
        <end position="178"/>
    </location>
</feature>
<dbReference type="OrthoDB" id="4026704at2759"/>
<feature type="coiled-coil region" evidence="1">
    <location>
        <begin position="106"/>
        <end position="133"/>
    </location>
</feature>
<evidence type="ECO:0000313" key="4">
    <source>
        <dbReference type="Proteomes" id="UP000290900"/>
    </source>
</evidence>
<accession>A0A448YF65</accession>
<organism evidence="3 4">
    <name type="scientific">Brettanomyces naardenensis</name>
    <name type="common">Yeast</name>
    <dbReference type="NCBI Taxonomy" id="13370"/>
    <lineage>
        <taxon>Eukaryota</taxon>
        <taxon>Fungi</taxon>
        <taxon>Dikarya</taxon>
        <taxon>Ascomycota</taxon>
        <taxon>Saccharomycotina</taxon>
        <taxon>Pichiomycetes</taxon>
        <taxon>Pichiales</taxon>
        <taxon>Pichiaceae</taxon>
        <taxon>Brettanomyces</taxon>
    </lineage>
</organism>
<gene>
    <name evidence="3" type="ORF">BRENAR_LOCUS342</name>
</gene>
<protein>
    <submittedName>
        <fullName evidence="3">DEKNAAC100570</fullName>
    </submittedName>
</protein>
<evidence type="ECO:0000256" key="2">
    <source>
        <dbReference type="SAM" id="MobiDB-lite"/>
    </source>
</evidence>
<feature type="compositionally biased region" description="Basic and acidic residues" evidence="2">
    <location>
        <begin position="256"/>
        <end position="267"/>
    </location>
</feature>
<evidence type="ECO:0000256" key="1">
    <source>
        <dbReference type="SAM" id="Coils"/>
    </source>
</evidence>
<name>A0A448YF65_BRENA</name>
<dbReference type="EMBL" id="CAACVR010000001">
    <property type="protein sequence ID" value="VEU19605.1"/>
    <property type="molecule type" value="Genomic_DNA"/>
</dbReference>
<keyword evidence="1" id="KW-0175">Coiled coil</keyword>
<dbReference type="Proteomes" id="UP000290900">
    <property type="component" value="Unassembled WGS sequence"/>
</dbReference>